<evidence type="ECO:0000313" key="4">
    <source>
        <dbReference type="Proteomes" id="UP000222788"/>
    </source>
</evidence>
<dbReference type="InterPro" id="IPR012459">
    <property type="entry name" value="Rrp15"/>
</dbReference>
<name>A0A2C5WWB0_9PEZI</name>
<dbReference type="STRING" id="1035309.A0A2C5WWB0"/>
<dbReference type="PANTHER" id="PTHR13245:SF14">
    <property type="entry name" value="RRP15-LIKE PROTEIN"/>
    <property type="match status" value="1"/>
</dbReference>
<dbReference type="GO" id="GO:0030687">
    <property type="term" value="C:preribosome, large subunit precursor"/>
    <property type="evidence" value="ECO:0007669"/>
    <property type="project" value="TreeGrafter"/>
</dbReference>
<gene>
    <name evidence="3" type="primary">RRP15</name>
    <name evidence="3" type="ORF">CFIMG_008579RA00001</name>
</gene>
<dbReference type="PANTHER" id="PTHR13245">
    <property type="entry name" value="RRP15-LIKE PROTEIN"/>
    <property type="match status" value="1"/>
</dbReference>
<feature type="compositionally biased region" description="Low complexity" evidence="2">
    <location>
        <begin position="173"/>
        <end position="186"/>
    </location>
</feature>
<evidence type="ECO:0000256" key="2">
    <source>
        <dbReference type="SAM" id="MobiDB-lite"/>
    </source>
</evidence>
<dbReference type="OrthoDB" id="20949at2759"/>
<comment type="similarity">
    <text evidence="1">Belongs to the RRP15 family.</text>
</comment>
<keyword evidence="4" id="KW-1185">Reference proteome</keyword>
<dbReference type="Proteomes" id="UP000222788">
    <property type="component" value="Unassembled WGS sequence"/>
</dbReference>
<feature type="compositionally biased region" description="Basic and acidic residues" evidence="2">
    <location>
        <begin position="77"/>
        <end position="90"/>
    </location>
</feature>
<reference evidence="3 4" key="2">
    <citation type="journal article" date="2013" name="IMA Fungus">
        <title>IMA Genome-F 1: Ceratocystis fimbriata: Draft nuclear genome sequence for the plant pathogen, Ceratocystis fimbriata.</title>
        <authorList>
            <person name="Wilken P.M."/>
            <person name="Steenkamp E.T."/>
            <person name="Wingfield M.J."/>
            <person name="de Beer Z.W."/>
            <person name="Wingfield B.D."/>
        </authorList>
    </citation>
    <scope>NUCLEOTIDE SEQUENCE [LARGE SCALE GENOMIC DNA]</scope>
    <source>
        <strain evidence="3 4">CBS 114723</strain>
    </source>
</reference>
<evidence type="ECO:0000313" key="3">
    <source>
        <dbReference type="EMBL" id="PHH51828.1"/>
    </source>
</evidence>
<organism evidence="3 4">
    <name type="scientific">Ceratocystis fimbriata CBS 114723</name>
    <dbReference type="NCBI Taxonomy" id="1035309"/>
    <lineage>
        <taxon>Eukaryota</taxon>
        <taxon>Fungi</taxon>
        <taxon>Dikarya</taxon>
        <taxon>Ascomycota</taxon>
        <taxon>Pezizomycotina</taxon>
        <taxon>Sordariomycetes</taxon>
        <taxon>Hypocreomycetidae</taxon>
        <taxon>Microascales</taxon>
        <taxon>Ceratocystidaceae</taxon>
        <taxon>Ceratocystis</taxon>
    </lineage>
</organism>
<feature type="compositionally biased region" description="Basic residues" evidence="2">
    <location>
        <begin position="19"/>
        <end position="29"/>
    </location>
</feature>
<feature type="compositionally biased region" description="Polar residues" evidence="2">
    <location>
        <begin position="92"/>
        <end position="106"/>
    </location>
</feature>
<protein>
    <submittedName>
        <fullName evidence="3">Ribosomal RNA-processing protein 15</fullName>
    </submittedName>
</protein>
<feature type="region of interest" description="Disordered" evidence="2">
    <location>
        <begin position="1"/>
        <end position="202"/>
    </location>
</feature>
<accession>A0A2C5WWB0</accession>
<comment type="caution">
    <text evidence="3">The sequence shown here is derived from an EMBL/GenBank/DDBJ whole genome shotgun (WGS) entry which is preliminary data.</text>
</comment>
<sequence>MAGPGAARKRARGNDSARPHKKSKVHRQQAYHSSSEESEAEDFAAVNLEDSDNENILDAPADVGGSDDEETIAISSTKEKKGAKFNKESAKTAPSSSTSDIATANASGGDDDDESMLGNDEFDEDMLAAEDSQEDDDDDDEDDDEDDDITGLEGPAVRQKSKSKRNDPTAFATSLSKILSTKLSTSKRADPMLSRSIDAQKASQAIVDSALESKVKRQLKEEKRAALEKGRVKDVLEPKVQGQPKVQLSASKCMEEERKLRKVAQRGVIKLFNAVRAAQVRAVEAQRDTRKEGMLGLAKREAKVQEMTKKGFLDLIASGGGGLKKGPIEEA</sequence>
<dbReference type="AlphaFoldDB" id="A0A2C5WWB0"/>
<proteinExistence type="inferred from homology"/>
<dbReference type="Pfam" id="PF07890">
    <property type="entry name" value="Rrp15p"/>
    <property type="match status" value="1"/>
</dbReference>
<evidence type="ECO:0000256" key="1">
    <source>
        <dbReference type="ARBA" id="ARBA00007462"/>
    </source>
</evidence>
<dbReference type="GO" id="GO:0000470">
    <property type="term" value="P:maturation of LSU-rRNA"/>
    <property type="evidence" value="ECO:0007669"/>
    <property type="project" value="TreeGrafter"/>
</dbReference>
<dbReference type="EMBL" id="APWK03000085">
    <property type="protein sequence ID" value="PHH51828.1"/>
    <property type="molecule type" value="Genomic_DNA"/>
</dbReference>
<reference evidence="3 4" key="1">
    <citation type="journal article" date="2013" name="Fungal Biol.">
        <title>Analysis of microsatellite markers in the genome of the plant pathogen Ceratocystis fimbriata.</title>
        <authorList>
            <person name="Simpson M.C."/>
            <person name="Wilken P.M."/>
            <person name="Coetzee M.P."/>
            <person name="Wingfield M.J."/>
            <person name="Wingfield B.D."/>
        </authorList>
    </citation>
    <scope>NUCLEOTIDE SEQUENCE [LARGE SCALE GENOMIC DNA]</scope>
    <source>
        <strain evidence="3 4">CBS 114723</strain>
    </source>
</reference>
<dbReference type="GO" id="GO:0000460">
    <property type="term" value="P:maturation of 5.8S rRNA"/>
    <property type="evidence" value="ECO:0007669"/>
    <property type="project" value="TreeGrafter"/>
</dbReference>
<feature type="compositionally biased region" description="Acidic residues" evidence="2">
    <location>
        <begin position="109"/>
        <end position="150"/>
    </location>
</feature>